<feature type="compositionally biased region" description="Basic and acidic residues" evidence="3">
    <location>
        <begin position="89"/>
        <end position="106"/>
    </location>
</feature>
<dbReference type="Pfam" id="PF08243">
    <property type="entry name" value="SPT2"/>
    <property type="match status" value="1"/>
</dbReference>
<dbReference type="VEuPathDB" id="FungiDB:SJAG_04257"/>
<evidence type="ECO:0000256" key="1">
    <source>
        <dbReference type="ARBA" id="ARBA00006461"/>
    </source>
</evidence>
<dbReference type="PANTHER" id="PTHR22691:SF8">
    <property type="entry name" value="PROTEIN SPT2 HOMOLOG"/>
    <property type="match status" value="1"/>
</dbReference>
<keyword evidence="2" id="KW-0175">Coiled coil</keyword>
<dbReference type="OrthoDB" id="6259853at2759"/>
<dbReference type="InterPro" id="IPR013256">
    <property type="entry name" value="Chromatin_SPT2"/>
</dbReference>
<feature type="compositionally biased region" description="Acidic residues" evidence="3">
    <location>
        <begin position="269"/>
        <end position="282"/>
    </location>
</feature>
<comment type="similarity">
    <text evidence="1">Belongs to the SPT2 family.</text>
</comment>
<feature type="region of interest" description="Disordered" evidence="3">
    <location>
        <begin position="46"/>
        <end position="285"/>
    </location>
</feature>
<sequence length="361" mass="41299">MGGSPSFQQLMAMAASNATQITSRVDELKKAQVKEKAKELMREREQLRLQQEERRRMIEQARKRESQKKEEAKNKSSRTRKERPPLSAEEARIMREKKDKERLEMKRRAKTLSYQELIRQAPKELPKTVPVKQNPPASAKHNNASRETHSKNYSLEWLREAPASNGRSSTVRSSSSKMNGLTSRRTTTTAISGTGSRSSIPNDLVRLQTGPKRDKRTAAEIQDEIARKKFGASSSSGRASAMRNTPSGSSARNSTVPRKPLPRRKPRVEDDDIDGFIEPDSDSEIKPDISSEIWKIFGKRKTDYVGRDMYSDDDDVMEASGHDVWREEQAAARQARLEDEREARLERDREMMKKKRKKITS</sequence>
<feature type="compositionally biased region" description="Basic and acidic residues" evidence="3">
    <location>
        <begin position="335"/>
        <end position="351"/>
    </location>
</feature>
<dbReference type="SMART" id="SM00784">
    <property type="entry name" value="SPT2"/>
    <property type="match status" value="1"/>
</dbReference>
<dbReference type="Proteomes" id="UP000001744">
    <property type="component" value="Unassembled WGS sequence"/>
</dbReference>
<dbReference type="RefSeq" id="XP_002175375.1">
    <property type="nucleotide sequence ID" value="XM_002175339.1"/>
</dbReference>
<evidence type="ECO:0000313" key="5">
    <source>
        <dbReference type="JaponicusDB" id="SJAG_04257"/>
    </source>
</evidence>
<evidence type="ECO:0000256" key="3">
    <source>
        <dbReference type="SAM" id="MobiDB-lite"/>
    </source>
</evidence>
<evidence type="ECO:0000256" key="2">
    <source>
        <dbReference type="ARBA" id="ARBA00023054"/>
    </source>
</evidence>
<feature type="compositionally biased region" description="Polar residues" evidence="3">
    <location>
        <begin position="242"/>
        <end position="256"/>
    </location>
</feature>
<feature type="compositionally biased region" description="Basic and acidic residues" evidence="3">
    <location>
        <begin position="46"/>
        <end position="74"/>
    </location>
</feature>
<keyword evidence="6" id="KW-1185">Reference proteome</keyword>
<feature type="compositionally biased region" description="Basic residues" evidence="3">
    <location>
        <begin position="352"/>
        <end position="361"/>
    </location>
</feature>
<organism evidence="4 6">
    <name type="scientific">Schizosaccharomyces japonicus (strain yFS275 / FY16936)</name>
    <name type="common">Fission yeast</name>
    <dbReference type="NCBI Taxonomy" id="402676"/>
    <lineage>
        <taxon>Eukaryota</taxon>
        <taxon>Fungi</taxon>
        <taxon>Dikarya</taxon>
        <taxon>Ascomycota</taxon>
        <taxon>Taphrinomycotina</taxon>
        <taxon>Schizosaccharomycetes</taxon>
        <taxon>Schizosaccharomycetales</taxon>
        <taxon>Schizosaccharomycetaceae</taxon>
        <taxon>Schizosaccharomyces</taxon>
    </lineage>
</organism>
<dbReference type="HOGENOM" id="CLU_767599_0_0_1"/>
<dbReference type="EMBL" id="KE651167">
    <property type="protein sequence ID" value="EEB09082.1"/>
    <property type="molecule type" value="Genomic_DNA"/>
</dbReference>
<name>B6K6C8_SCHJY</name>
<dbReference type="PANTHER" id="PTHR22691">
    <property type="entry name" value="YEAST SPT2-RELATED"/>
    <property type="match status" value="1"/>
</dbReference>
<feature type="compositionally biased region" description="Low complexity" evidence="3">
    <location>
        <begin position="231"/>
        <end position="241"/>
    </location>
</feature>
<evidence type="ECO:0000313" key="4">
    <source>
        <dbReference type="EMBL" id="EEB09082.1"/>
    </source>
</evidence>
<dbReference type="OMA" id="QYRSEFR"/>
<dbReference type="JaponicusDB" id="SJAG_04257">
    <property type="gene designation" value="spt2"/>
</dbReference>
<dbReference type="AlphaFoldDB" id="B6K6C8"/>
<accession>B6K6C8</accession>
<evidence type="ECO:0000313" key="6">
    <source>
        <dbReference type="Proteomes" id="UP000001744"/>
    </source>
</evidence>
<feature type="compositionally biased region" description="Polar residues" evidence="3">
    <location>
        <begin position="177"/>
        <end position="201"/>
    </location>
</feature>
<dbReference type="eggNOG" id="ENOG502QRJX">
    <property type="taxonomic scope" value="Eukaryota"/>
</dbReference>
<feature type="compositionally biased region" description="Low complexity" evidence="3">
    <location>
        <begin position="164"/>
        <end position="176"/>
    </location>
</feature>
<gene>
    <name evidence="5" type="primary">spt2</name>
    <name evidence="4" type="ORF">SJAG_04257</name>
</gene>
<proteinExistence type="inferred from homology"/>
<reference evidence="4 6" key="1">
    <citation type="journal article" date="2011" name="Science">
        <title>Comparative functional genomics of the fission yeasts.</title>
        <authorList>
            <person name="Rhind N."/>
            <person name="Chen Z."/>
            <person name="Yassour M."/>
            <person name="Thompson D.A."/>
            <person name="Haas B.J."/>
            <person name="Habib N."/>
            <person name="Wapinski I."/>
            <person name="Roy S."/>
            <person name="Lin M.F."/>
            <person name="Heiman D.I."/>
            <person name="Young S.K."/>
            <person name="Furuya K."/>
            <person name="Guo Y."/>
            <person name="Pidoux A."/>
            <person name="Chen H.M."/>
            <person name="Robbertse B."/>
            <person name="Goldberg J.M."/>
            <person name="Aoki K."/>
            <person name="Bayne E.H."/>
            <person name="Berlin A.M."/>
            <person name="Desjardins C.A."/>
            <person name="Dobbs E."/>
            <person name="Dukaj L."/>
            <person name="Fan L."/>
            <person name="FitzGerald M.G."/>
            <person name="French C."/>
            <person name="Gujja S."/>
            <person name="Hansen K."/>
            <person name="Keifenheim D."/>
            <person name="Levin J.Z."/>
            <person name="Mosher R.A."/>
            <person name="Mueller C.A."/>
            <person name="Pfiffner J."/>
            <person name="Priest M."/>
            <person name="Russ C."/>
            <person name="Smialowska A."/>
            <person name="Swoboda P."/>
            <person name="Sykes S.M."/>
            <person name="Vaughn M."/>
            <person name="Vengrova S."/>
            <person name="Yoder R."/>
            <person name="Zeng Q."/>
            <person name="Allshire R."/>
            <person name="Baulcombe D."/>
            <person name="Birren B.W."/>
            <person name="Brown W."/>
            <person name="Ekwall K."/>
            <person name="Kellis M."/>
            <person name="Leatherwood J."/>
            <person name="Levin H."/>
            <person name="Margalit H."/>
            <person name="Martienssen R."/>
            <person name="Nieduszynski C.A."/>
            <person name="Spatafora J.W."/>
            <person name="Friedman N."/>
            <person name="Dalgaard J.Z."/>
            <person name="Baumann P."/>
            <person name="Niki H."/>
            <person name="Regev A."/>
            <person name="Nusbaum C."/>
        </authorList>
    </citation>
    <scope>NUCLEOTIDE SEQUENCE [LARGE SCALE GENOMIC DNA]</scope>
    <source>
        <strain evidence="6">yFS275 / FY16936</strain>
    </source>
</reference>
<dbReference type="STRING" id="402676.B6K6C8"/>
<protein>
    <submittedName>
        <fullName evidence="4">Non-specific DNA binding protein Spt2</fullName>
    </submittedName>
</protein>
<dbReference type="GeneID" id="7052520"/>
<feature type="region of interest" description="Disordered" evidence="3">
    <location>
        <begin position="335"/>
        <end position="361"/>
    </location>
</feature>